<keyword evidence="7" id="KW-1185">Reference proteome</keyword>
<dbReference type="InterPro" id="IPR011042">
    <property type="entry name" value="6-blade_b-propeller_TolB-like"/>
</dbReference>
<dbReference type="PANTHER" id="PTHR19328:SF13">
    <property type="entry name" value="HIPL1 PROTEIN"/>
    <property type="match status" value="1"/>
</dbReference>
<evidence type="ECO:0000313" key="6">
    <source>
        <dbReference type="EMBL" id="TCZ50205.1"/>
    </source>
</evidence>
<dbReference type="InterPro" id="IPR003644">
    <property type="entry name" value="Calx_beta"/>
</dbReference>
<sequence length="254" mass="26733">DIEVQVNEADGFVYQTISRAGSLEGEVLITYGVTGNTATEGVDFVGGFGTVVMPDGVAEVTVPVQILDDGAASPTKIFTFSLVDVEGATLWAPRTSRVSIIDSQNPETLPGLDSYVSDYAVQQTPIATNFAFQPIRMVFSPVDATQAYVATKPGQVLMFDAETGASSVLLDISDRVNDAVDRGLLDVALHPDFVNNPYVYVFAVMDPPDAGHASGNAGLDGTGNRYAQVLRFTADAATNYTTLVPGSEVVLLGG</sequence>
<feature type="non-terminal residue" evidence="6">
    <location>
        <position position="1"/>
    </location>
</feature>
<dbReference type="GO" id="GO:0007154">
    <property type="term" value="P:cell communication"/>
    <property type="evidence" value="ECO:0007669"/>
    <property type="project" value="InterPro"/>
</dbReference>
<evidence type="ECO:0000256" key="3">
    <source>
        <dbReference type="ARBA" id="ARBA00022837"/>
    </source>
</evidence>
<keyword evidence="3" id="KW-0106">Calcium</keyword>
<evidence type="ECO:0000259" key="4">
    <source>
        <dbReference type="Pfam" id="PF03160"/>
    </source>
</evidence>
<evidence type="ECO:0008006" key="8">
    <source>
        <dbReference type="Google" id="ProtNLM"/>
    </source>
</evidence>
<dbReference type="Gene3D" id="2.60.40.2030">
    <property type="match status" value="1"/>
</dbReference>
<dbReference type="Pfam" id="PF07995">
    <property type="entry name" value="GSDH"/>
    <property type="match status" value="1"/>
</dbReference>
<dbReference type="SUPFAM" id="SSF50952">
    <property type="entry name" value="Soluble quinoprotein glucose dehydrogenase"/>
    <property type="match status" value="1"/>
</dbReference>
<protein>
    <recommendedName>
        <fullName evidence="8">Calx-beta domain-containing protein</fullName>
    </recommendedName>
</protein>
<keyword evidence="2" id="KW-0677">Repeat</keyword>
<dbReference type="Pfam" id="PF03160">
    <property type="entry name" value="Calx-beta"/>
    <property type="match status" value="1"/>
</dbReference>
<feature type="domain" description="Calx-beta" evidence="4">
    <location>
        <begin position="3"/>
        <end position="103"/>
    </location>
</feature>
<evidence type="ECO:0000256" key="1">
    <source>
        <dbReference type="ARBA" id="ARBA00022729"/>
    </source>
</evidence>
<dbReference type="PANTHER" id="PTHR19328">
    <property type="entry name" value="HEDGEHOG-INTERACTING PROTEIN"/>
    <property type="match status" value="1"/>
</dbReference>
<evidence type="ECO:0000256" key="2">
    <source>
        <dbReference type="ARBA" id="ARBA00022737"/>
    </source>
</evidence>
<comment type="caution">
    <text evidence="6">The sequence shown here is derived from an EMBL/GenBank/DDBJ whole genome shotgun (WGS) entry which is preliminary data.</text>
</comment>
<keyword evidence="1" id="KW-0732">Signal</keyword>
<accession>A0A4R4D3I8</accession>
<dbReference type="Proteomes" id="UP000295023">
    <property type="component" value="Unassembled WGS sequence"/>
</dbReference>
<dbReference type="InterPro" id="IPR038081">
    <property type="entry name" value="CalX-like_sf"/>
</dbReference>
<dbReference type="RefSeq" id="WP_205963753.1">
    <property type="nucleotide sequence ID" value="NZ_SKBM01000079.1"/>
</dbReference>
<evidence type="ECO:0000313" key="7">
    <source>
        <dbReference type="Proteomes" id="UP000295023"/>
    </source>
</evidence>
<dbReference type="SUPFAM" id="SSF141072">
    <property type="entry name" value="CalX-like"/>
    <property type="match status" value="1"/>
</dbReference>
<feature type="domain" description="Glucose/Sorbosone dehydrogenase" evidence="5">
    <location>
        <begin position="134"/>
        <end position="205"/>
    </location>
</feature>
<feature type="non-terminal residue" evidence="6">
    <location>
        <position position="254"/>
    </location>
</feature>
<dbReference type="GO" id="GO:0016020">
    <property type="term" value="C:membrane"/>
    <property type="evidence" value="ECO:0007669"/>
    <property type="project" value="InterPro"/>
</dbReference>
<evidence type="ECO:0000259" key="5">
    <source>
        <dbReference type="Pfam" id="PF07995"/>
    </source>
</evidence>
<organism evidence="6 7">
    <name type="scientific">Roseicella aquatilis</name>
    <dbReference type="NCBI Taxonomy" id="2527868"/>
    <lineage>
        <taxon>Bacteria</taxon>
        <taxon>Pseudomonadati</taxon>
        <taxon>Pseudomonadota</taxon>
        <taxon>Alphaproteobacteria</taxon>
        <taxon>Acetobacterales</taxon>
        <taxon>Roseomonadaceae</taxon>
        <taxon>Roseicella</taxon>
    </lineage>
</organism>
<name>A0A4R4D3I8_9PROT</name>
<dbReference type="Gene3D" id="2.120.10.30">
    <property type="entry name" value="TolB, C-terminal domain"/>
    <property type="match status" value="1"/>
</dbReference>
<dbReference type="EMBL" id="SKBM01000079">
    <property type="protein sequence ID" value="TCZ50205.1"/>
    <property type="molecule type" value="Genomic_DNA"/>
</dbReference>
<dbReference type="InterPro" id="IPR012938">
    <property type="entry name" value="Glc/Sorbosone_DH"/>
</dbReference>
<proteinExistence type="predicted"/>
<gene>
    <name evidence="6" type="ORF">EXY23_27415</name>
</gene>
<reference evidence="6 7" key="1">
    <citation type="submission" date="2019-03" db="EMBL/GenBank/DDBJ databases">
        <title>Paracraurococcus aquatilis NE82 genome sequence.</title>
        <authorList>
            <person name="Zhao Y."/>
            <person name="Du Z."/>
        </authorList>
    </citation>
    <scope>NUCLEOTIDE SEQUENCE [LARGE SCALE GENOMIC DNA]</scope>
    <source>
        <strain evidence="6 7">NE82</strain>
    </source>
</reference>
<dbReference type="InterPro" id="IPR011041">
    <property type="entry name" value="Quinoprot_gluc/sorb_DH_b-prop"/>
</dbReference>
<dbReference type="AlphaFoldDB" id="A0A4R4D3I8"/>